<dbReference type="HOGENOM" id="CLU_2077622_0_0_1"/>
<dbReference type="AlphaFoldDB" id="A0C3K0"/>
<evidence type="ECO:0000256" key="1">
    <source>
        <dbReference type="SAM" id="MobiDB-lite"/>
    </source>
</evidence>
<name>A0C3K0_PARTE</name>
<dbReference type="GeneID" id="5018549"/>
<reference evidence="2 3" key="1">
    <citation type="journal article" date="2006" name="Nature">
        <title>Global trends of whole-genome duplications revealed by the ciliate Paramecium tetraurelia.</title>
        <authorList>
            <consortium name="Genoscope"/>
            <person name="Aury J.-M."/>
            <person name="Jaillon O."/>
            <person name="Duret L."/>
            <person name="Noel B."/>
            <person name="Jubin C."/>
            <person name="Porcel B.M."/>
            <person name="Segurens B."/>
            <person name="Daubin V."/>
            <person name="Anthouard V."/>
            <person name="Aiach N."/>
            <person name="Arnaiz O."/>
            <person name="Billaut A."/>
            <person name="Beisson J."/>
            <person name="Blanc I."/>
            <person name="Bouhouche K."/>
            <person name="Camara F."/>
            <person name="Duharcourt S."/>
            <person name="Guigo R."/>
            <person name="Gogendeau D."/>
            <person name="Katinka M."/>
            <person name="Keller A.-M."/>
            <person name="Kissmehl R."/>
            <person name="Klotz C."/>
            <person name="Koll F."/>
            <person name="Le Moue A."/>
            <person name="Lepere C."/>
            <person name="Malinsky S."/>
            <person name="Nowacki M."/>
            <person name="Nowak J.K."/>
            <person name="Plattner H."/>
            <person name="Poulain J."/>
            <person name="Ruiz F."/>
            <person name="Serrano V."/>
            <person name="Zagulski M."/>
            <person name="Dessen P."/>
            <person name="Betermier M."/>
            <person name="Weissenbach J."/>
            <person name="Scarpelli C."/>
            <person name="Schachter V."/>
            <person name="Sperling L."/>
            <person name="Meyer E."/>
            <person name="Cohen J."/>
            <person name="Wincker P."/>
        </authorList>
    </citation>
    <scope>NUCLEOTIDE SEQUENCE [LARGE SCALE GENOMIC DNA]</scope>
    <source>
        <strain evidence="2 3">Stock d4-2</strain>
    </source>
</reference>
<dbReference type="InParanoid" id="A0C3K0"/>
<dbReference type="GO" id="GO:0009055">
    <property type="term" value="F:electron transfer activity"/>
    <property type="evidence" value="ECO:0007669"/>
    <property type="project" value="InterPro"/>
</dbReference>
<proteinExistence type="predicted"/>
<feature type="region of interest" description="Disordered" evidence="1">
    <location>
        <begin position="1"/>
        <end position="27"/>
    </location>
</feature>
<dbReference type="InterPro" id="IPR036909">
    <property type="entry name" value="Cyt_c-like_dom_sf"/>
</dbReference>
<evidence type="ECO:0008006" key="4">
    <source>
        <dbReference type="Google" id="ProtNLM"/>
    </source>
</evidence>
<dbReference type="Gene3D" id="1.10.760.10">
    <property type="entry name" value="Cytochrome c-like domain"/>
    <property type="match status" value="1"/>
</dbReference>
<accession>A0C3K0</accession>
<dbReference type="GO" id="GO:0020037">
    <property type="term" value="F:heme binding"/>
    <property type="evidence" value="ECO:0007669"/>
    <property type="project" value="InterPro"/>
</dbReference>
<gene>
    <name evidence="2" type="ORF">GSPATT00034846001</name>
</gene>
<dbReference type="EMBL" id="CT868038">
    <property type="protein sequence ID" value="CAK65367.1"/>
    <property type="molecule type" value="Genomic_DNA"/>
</dbReference>
<keyword evidence="3" id="KW-1185">Reference proteome</keyword>
<sequence length="118" mass="13622">MRSRRLSDGEFGYELHGSSNQKYRRKGQVKNEDEIEIEVPNGNLTKGRIFFSHNCAGCHVLENTHLIQKSIFKFMTILENCVTKKKQVEEISNYGKNLTDCLQVLLDQKKALGIFRES</sequence>
<protein>
    <recommendedName>
        <fullName evidence="4">Cytochrome c domain-containing protein</fullName>
    </recommendedName>
</protein>
<evidence type="ECO:0000313" key="3">
    <source>
        <dbReference type="Proteomes" id="UP000000600"/>
    </source>
</evidence>
<evidence type="ECO:0000313" key="2">
    <source>
        <dbReference type="EMBL" id="CAK65367.1"/>
    </source>
</evidence>
<dbReference type="RefSeq" id="XP_001432764.1">
    <property type="nucleotide sequence ID" value="XM_001432727.1"/>
</dbReference>
<organism evidence="2 3">
    <name type="scientific">Paramecium tetraurelia</name>
    <dbReference type="NCBI Taxonomy" id="5888"/>
    <lineage>
        <taxon>Eukaryota</taxon>
        <taxon>Sar</taxon>
        <taxon>Alveolata</taxon>
        <taxon>Ciliophora</taxon>
        <taxon>Intramacronucleata</taxon>
        <taxon>Oligohymenophorea</taxon>
        <taxon>Peniculida</taxon>
        <taxon>Parameciidae</taxon>
        <taxon>Paramecium</taxon>
    </lineage>
</organism>
<dbReference type="KEGG" id="ptm:GSPATT00034846001"/>
<dbReference type="Proteomes" id="UP000000600">
    <property type="component" value="Unassembled WGS sequence"/>
</dbReference>